<evidence type="ECO:0000256" key="5">
    <source>
        <dbReference type="ARBA" id="ARBA00034923"/>
    </source>
</evidence>
<accession>A0A375JD04</accession>
<evidence type="ECO:0000256" key="1">
    <source>
        <dbReference type="ARBA" id="ARBA00022741"/>
    </source>
</evidence>
<evidence type="ECO:0000256" key="4">
    <source>
        <dbReference type="ARBA" id="ARBA00022840"/>
    </source>
</evidence>
<gene>
    <name evidence="7" type="ORF">CBM2634_U70016</name>
</gene>
<evidence type="ECO:0000256" key="2">
    <source>
        <dbReference type="ARBA" id="ARBA00022801"/>
    </source>
</evidence>
<dbReference type="InterPro" id="IPR014016">
    <property type="entry name" value="UvrD-like_ATP-bd"/>
</dbReference>
<evidence type="ECO:0000313" key="8">
    <source>
        <dbReference type="Proteomes" id="UP000256805"/>
    </source>
</evidence>
<evidence type="ECO:0000259" key="6">
    <source>
        <dbReference type="Pfam" id="PF00580"/>
    </source>
</evidence>
<dbReference type="SUPFAM" id="SSF52540">
    <property type="entry name" value="P-loop containing nucleoside triphosphate hydrolases"/>
    <property type="match status" value="2"/>
</dbReference>
<dbReference type="GO" id="GO:0016787">
    <property type="term" value="F:hydrolase activity"/>
    <property type="evidence" value="ECO:0007669"/>
    <property type="project" value="UniProtKB-KW"/>
</dbReference>
<dbReference type="GO" id="GO:0000725">
    <property type="term" value="P:recombinational repair"/>
    <property type="evidence" value="ECO:0007669"/>
    <property type="project" value="TreeGrafter"/>
</dbReference>
<dbReference type="GO" id="GO:0005524">
    <property type="term" value="F:ATP binding"/>
    <property type="evidence" value="ECO:0007669"/>
    <property type="project" value="UniProtKB-KW"/>
</dbReference>
<proteinExistence type="predicted"/>
<dbReference type="Gene3D" id="3.40.50.300">
    <property type="entry name" value="P-loop containing nucleotide triphosphate hydrolases"/>
    <property type="match status" value="1"/>
</dbReference>
<feature type="domain" description="UvrD-like helicase ATP-binding" evidence="6">
    <location>
        <begin position="103"/>
        <end position="168"/>
    </location>
</feature>
<keyword evidence="2" id="KW-0378">Hydrolase</keyword>
<dbReference type="Pfam" id="PF00580">
    <property type="entry name" value="UvrD-helicase"/>
    <property type="match status" value="1"/>
</dbReference>
<dbReference type="Proteomes" id="UP000256805">
    <property type="component" value="Unassembled WGS sequence"/>
</dbReference>
<evidence type="ECO:0000313" key="7">
    <source>
        <dbReference type="EMBL" id="SPS03054.1"/>
    </source>
</evidence>
<dbReference type="GO" id="GO:0043138">
    <property type="term" value="F:3'-5' DNA helicase activity"/>
    <property type="evidence" value="ECO:0007669"/>
    <property type="project" value="TreeGrafter"/>
</dbReference>
<dbReference type="GO" id="GO:0003677">
    <property type="term" value="F:DNA binding"/>
    <property type="evidence" value="ECO:0007669"/>
    <property type="project" value="InterPro"/>
</dbReference>
<dbReference type="InterPro" id="IPR027417">
    <property type="entry name" value="P-loop_NTPase"/>
</dbReference>
<organism evidence="7 8">
    <name type="scientific">Cupriavidus taiwanensis</name>
    <dbReference type="NCBI Taxonomy" id="164546"/>
    <lineage>
        <taxon>Bacteria</taxon>
        <taxon>Pseudomonadati</taxon>
        <taxon>Pseudomonadota</taxon>
        <taxon>Betaproteobacteria</taxon>
        <taxon>Burkholderiales</taxon>
        <taxon>Burkholderiaceae</taxon>
        <taxon>Cupriavidus</taxon>
    </lineage>
</organism>
<protein>
    <recommendedName>
        <fullName evidence="5">DNA 3'-5' helicase II</fullName>
    </recommendedName>
</protein>
<name>A0A375JD04_9BURK</name>
<dbReference type="PANTHER" id="PTHR11070">
    <property type="entry name" value="UVRD / RECB / PCRA DNA HELICASE FAMILY MEMBER"/>
    <property type="match status" value="1"/>
</dbReference>
<dbReference type="AlphaFoldDB" id="A0A375JD04"/>
<keyword evidence="3" id="KW-0347">Helicase</keyword>
<evidence type="ECO:0000256" key="3">
    <source>
        <dbReference type="ARBA" id="ARBA00022806"/>
    </source>
</evidence>
<sequence length="472" mass="51354">MLEEVVKRMLSQERGAVEAPAGAGKTEQIAVAVSQLPGRWLVLTHTVAGVEALRRRLGKHGVTDSRAHVDTISAWAYRWARAYPLGSGFPAEWSAKSNDWEVVHRAATTLVSSGAVASVLAASYAGAFVDEYQDCTSSQHALMLALADIMRCYVFGDPLQAIFGFDKGERLVDWQSTTLANFPLAGRLETPHRWQKAKNEALGAWLLALRPNIKEGNIDLSSAPACVRWTPCNKGVQLRDLARMCAVQGKKSEETLVVLDASERAVRRADLAKQLGGTTIEPVSGKCERAFYAKLSVTNGMSRAEAVLEFASTVFVGIDSSVKKKRIASILQRPGRQKTAPSTAELALCTVAESNDYSNVLSAIDCLANDPKTKVVRPELLFSVKAALRAVVDDPSMSLDDAAWQIATLKRLRGRVVRDQSVGSTLLVKGLEFDHVVITPEACNSPYEWYVALTRATKSIRVLAPSQNFTVT</sequence>
<dbReference type="EMBL" id="OVTA01000136">
    <property type="protein sequence ID" value="SPS03054.1"/>
    <property type="molecule type" value="Genomic_DNA"/>
</dbReference>
<reference evidence="7 8" key="1">
    <citation type="submission" date="2018-01" db="EMBL/GenBank/DDBJ databases">
        <authorList>
            <person name="Gaut B.S."/>
            <person name="Morton B.R."/>
            <person name="Clegg M.T."/>
            <person name="Duvall M.R."/>
        </authorList>
    </citation>
    <scope>NUCLEOTIDE SEQUENCE [LARGE SCALE GENOMIC DNA]</scope>
    <source>
        <strain evidence="7">Cupriavidus taiwanensis cmp 52</strain>
    </source>
</reference>
<keyword evidence="4" id="KW-0067">ATP-binding</keyword>
<keyword evidence="1" id="KW-0547">Nucleotide-binding</keyword>
<dbReference type="PANTHER" id="PTHR11070:SF2">
    <property type="entry name" value="ATP-DEPENDENT DNA HELICASE SRS2"/>
    <property type="match status" value="1"/>
</dbReference>
<dbReference type="InterPro" id="IPR000212">
    <property type="entry name" value="DNA_helicase_UvrD/REP"/>
</dbReference>